<accession>A0A9D2NRY6</accession>
<reference evidence="8" key="2">
    <citation type="submission" date="2021-04" db="EMBL/GenBank/DDBJ databases">
        <authorList>
            <person name="Gilroy R."/>
        </authorList>
    </citation>
    <scope>NUCLEOTIDE SEQUENCE</scope>
    <source>
        <strain evidence="8">CHK187-11901</strain>
    </source>
</reference>
<evidence type="ECO:0000256" key="1">
    <source>
        <dbReference type="ARBA" id="ARBA00012417"/>
    </source>
</evidence>
<dbReference type="InterPro" id="IPR004013">
    <property type="entry name" value="PHP_dom"/>
</dbReference>
<dbReference type="Gene3D" id="3.20.20.140">
    <property type="entry name" value="Metal-dependent hydrolases"/>
    <property type="match status" value="1"/>
</dbReference>
<dbReference type="NCBIfam" id="NF004226">
    <property type="entry name" value="PRK05673.1"/>
    <property type="match status" value="1"/>
</dbReference>
<proteinExistence type="predicted"/>
<evidence type="ECO:0000313" key="9">
    <source>
        <dbReference type="Proteomes" id="UP000823896"/>
    </source>
</evidence>
<comment type="caution">
    <text evidence="8">The sequence shown here is derived from an EMBL/GenBank/DDBJ whole genome shotgun (WGS) entry which is preliminary data.</text>
</comment>
<dbReference type="InterPro" id="IPR016195">
    <property type="entry name" value="Pol/histidinol_Pase-like"/>
</dbReference>
<sequence>MSVHLMVRSAYTLLKSSFRTEEIVNEAVKQGYEAVALTDYEVMHGAMAFYHACEKKGIKGIYGMEVHCVLPEGERAVFVVLARNDEGFLQLLALSTRLQTQQEELTLEDLAAYTGNCFVITSGAEDALYALLVHEDEAGLRRYLQQLQRTFAHLVIGITRNDSRFLAQRNQLLRKAADEMGIKRTALAIICYRSAEDEEAYRVLCAIDQGLQVDDKTLKTASGRWFRSKAEMAQLYEERELETSDAIAAQCQVEMTFPKAHLPVFENRYGVSSVQFLNTLCKKGLAKRIGSSQVPKAYVQRLQYELNVINSMGFTDYFLIVWDFIRYARSQKIFIGPGRGSAAGSLVSYCLGITHIDPIRYDLLFERFLNPERVSMPDIDTDFPDDRRQEVIDYVHERYGAHHVAHIITFNTLGAKQVLRDAGKALGIVPRQIDALCRMIPNMPKVTLAYAMDNVPRFKQTITLSRELTHLYEIAVQLEGLPRHASLHAAGIILSREPIESVCPLIRLDEEIFATQYTMEHLEELGLIKMDFLGLRNLTIIDEIVRAIEKKSGRSFDIMKIPLEDERTFQLIRNVDTMGVFQLESEGMKNLIRKIQPRTFEDIAATIALFRPGPMENIPEYLRCRESPALVHYPHPSLEPILKNTYGIMIYQEQVMQVVQVMGGFTLAQADSMRKAISKKKEGELARYEQMFIEGAMKKGYEKALAQEVYGLIMKFARYGFNRSHSIAYGMIAYQMAYLKANAPLYFYIALLNSVIGAEKKTSEYIFELRRRHIDILLPCVNRSMGRYIAEEKALRFPLSAIKGVGPAVYPQIIKEREEHGEYQDPYDFVARATLRKINRKALEALINAGALDTFGYNRATLLGALDNLLLYANIVRVENEDQTRLDFSIASKIPITRLAERSSVRAEKEKEAFGFYLSVHPIAAVRNAIDPSMPYLLKLQHYRGQARFVCMINFTKLHRTKRGEQMMFVDVSDDSAKFDVAVMPNLYARTKDILKKGNMILVEGNIDREGSCLAKTIRLVQNEENASQ</sequence>
<dbReference type="InterPro" id="IPR003141">
    <property type="entry name" value="Pol/His_phosphatase_N"/>
</dbReference>
<dbReference type="GO" id="GO:0008408">
    <property type="term" value="F:3'-5' exonuclease activity"/>
    <property type="evidence" value="ECO:0007669"/>
    <property type="project" value="InterPro"/>
</dbReference>
<evidence type="ECO:0000256" key="5">
    <source>
        <dbReference type="ARBA" id="ARBA00022932"/>
    </source>
</evidence>
<dbReference type="InterPro" id="IPR041931">
    <property type="entry name" value="DNA_pol3_alpha_thumb_dom"/>
</dbReference>
<dbReference type="Pfam" id="PF02811">
    <property type="entry name" value="PHP"/>
    <property type="match status" value="1"/>
</dbReference>
<evidence type="ECO:0000313" key="8">
    <source>
        <dbReference type="EMBL" id="HJC37337.1"/>
    </source>
</evidence>
<dbReference type="PANTHER" id="PTHR32294">
    <property type="entry name" value="DNA POLYMERASE III SUBUNIT ALPHA"/>
    <property type="match status" value="1"/>
</dbReference>
<dbReference type="InterPro" id="IPR011708">
    <property type="entry name" value="DNA_pol3_alpha_NTPase_dom"/>
</dbReference>
<dbReference type="Gene3D" id="1.10.150.870">
    <property type="match status" value="1"/>
</dbReference>
<dbReference type="InterPro" id="IPR029460">
    <property type="entry name" value="DNAPol_HHH"/>
</dbReference>
<keyword evidence="5" id="KW-0239">DNA-directed DNA polymerase</keyword>
<dbReference type="EC" id="2.7.7.7" evidence="1"/>
<feature type="domain" description="Polymerase/histidinol phosphatase N-terminal" evidence="7">
    <location>
        <begin position="3"/>
        <end position="70"/>
    </location>
</feature>
<dbReference type="SUPFAM" id="SSF89550">
    <property type="entry name" value="PHP domain-like"/>
    <property type="match status" value="1"/>
</dbReference>
<keyword evidence="3 8" id="KW-0548">Nucleotidyltransferase</keyword>
<reference evidence="8" key="1">
    <citation type="journal article" date="2021" name="PeerJ">
        <title>Extensive microbial diversity within the chicken gut microbiome revealed by metagenomics and culture.</title>
        <authorList>
            <person name="Gilroy R."/>
            <person name="Ravi A."/>
            <person name="Getino M."/>
            <person name="Pursley I."/>
            <person name="Horton D.L."/>
            <person name="Alikhan N.F."/>
            <person name="Baker D."/>
            <person name="Gharbi K."/>
            <person name="Hall N."/>
            <person name="Watson M."/>
            <person name="Adriaenssens E.M."/>
            <person name="Foster-Nyarko E."/>
            <person name="Jarju S."/>
            <person name="Secka A."/>
            <person name="Antonio M."/>
            <person name="Oren A."/>
            <person name="Chaudhuri R.R."/>
            <person name="La Ragione R."/>
            <person name="Hildebrand F."/>
            <person name="Pallen M.J."/>
        </authorList>
    </citation>
    <scope>NUCLEOTIDE SEQUENCE</scope>
    <source>
        <strain evidence="8">CHK187-11901</strain>
    </source>
</reference>
<evidence type="ECO:0000256" key="2">
    <source>
        <dbReference type="ARBA" id="ARBA00022679"/>
    </source>
</evidence>
<evidence type="ECO:0000256" key="4">
    <source>
        <dbReference type="ARBA" id="ARBA00022705"/>
    </source>
</evidence>
<evidence type="ECO:0000256" key="6">
    <source>
        <dbReference type="ARBA" id="ARBA00049244"/>
    </source>
</evidence>
<keyword evidence="4" id="KW-0235">DNA replication</keyword>
<dbReference type="InterPro" id="IPR004805">
    <property type="entry name" value="DnaE2/DnaE/PolC"/>
</dbReference>
<dbReference type="GO" id="GO:0006260">
    <property type="term" value="P:DNA replication"/>
    <property type="evidence" value="ECO:0007669"/>
    <property type="project" value="UniProtKB-KW"/>
</dbReference>
<dbReference type="NCBIfam" id="TIGR00594">
    <property type="entry name" value="polc"/>
    <property type="match status" value="1"/>
</dbReference>
<dbReference type="CDD" id="cd04485">
    <property type="entry name" value="DnaE_OBF"/>
    <property type="match status" value="1"/>
</dbReference>
<dbReference type="Pfam" id="PF07733">
    <property type="entry name" value="DNA_pol3_alpha"/>
    <property type="match status" value="1"/>
</dbReference>
<dbReference type="InterPro" id="IPR040982">
    <property type="entry name" value="DNA_pol3_finger"/>
</dbReference>
<keyword evidence="2 8" id="KW-0808">Transferase</keyword>
<evidence type="ECO:0000256" key="3">
    <source>
        <dbReference type="ARBA" id="ARBA00022695"/>
    </source>
</evidence>
<protein>
    <recommendedName>
        <fullName evidence="1">DNA-directed DNA polymerase</fullName>
        <ecNumber evidence="1">2.7.7.7</ecNumber>
    </recommendedName>
</protein>
<dbReference type="Proteomes" id="UP000823896">
    <property type="component" value="Unassembled WGS sequence"/>
</dbReference>
<dbReference type="SMART" id="SM00481">
    <property type="entry name" value="POLIIIAc"/>
    <property type="match status" value="1"/>
</dbReference>
<dbReference type="EMBL" id="DWWM01000057">
    <property type="protein sequence ID" value="HJC37337.1"/>
    <property type="molecule type" value="Genomic_DNA"/>
</dbReference>
<name>A0A9D2NRY6_9FIRM</name>
<dbReference type="AlphaFoldDB" id="A0A9D2NRY6"/>
<comment type="catalytic activity">
    <reaction evidence="6">
        <text>DNA(n) + a 2'-deoxyribonucleoside 5'-triphosphate = DNA(n+1) + diphosphate</text>
        <dbReference type="Rhea" id="RHEA:22508"/>
        <dbReference type="Rhea" id="RHEA-COMP:17339"/>
        <dbReference type="Rhea" id="RHEA-COMP:17340"/>
        <dbReference type="ChEBI" id="CHEBI:33019"/>
        <dbReference type="ChEBI" id="CHEBI:61560"/>
        <dbReference type="ChEBI" id="CHEBI:173112"/>
        <dbReference type="EC" id="2.7.7.7"/>
    </reaction>
</comment>
<dbReference type="Gene3D" id="1.10.10.1600">
    <property type="entry name" value="Bacterial DNA polymerase III alpha subunit, thumb domain"/>
    <property type="match status" value="1"/>
</dbReference>
<evidence type="ECO:0000259" key="7">
    <source>
        <dbReference type="SMART" id="SM00481"/>
    </source>
</evidence>
<organism evidence="8 9">
    <name type="scientific">Candidatus Merdibacter merdavium</name>
    <dbReference type="NCBI Taxonomy" id="2838692"/>
    <lineage>
        <taxon>Bacteria</taxon>
        <taxon>Bacillati</taxon>
        <taxon>Bacillota</taxon>
        <taxon>Erysipelotrichia</taxon>
        <taxon>Erysipelotrichales</taxon>
        <taxon>Erysipelotrichaceae</taxon>
        <taxon>Merdibacter</taxon>
    </lineage>
</organism>
<dbReference type="Pfam" id="PF14579">
    <property type="entry name" value="HHH_6"/>
    <property type="match status" value="1"/>
</dbReference>
<dbReference type="Pfam" id="PF17657">
    <property type="entry name" value="DNA_pol3_finger"/>
    <property type="match status" value="1"/>
</dbReference>
<dbReference type="GO" id="GO:0003887">
    <property type="term" value="F:DNA-directed DNA polymerase activity"/>
    <property type="evidence" value="ECO:0007669"/>
    <property type="project" value="UniProtKB-KW"/>
</dbReference>
<gene>
    <name evidence="8" type="primary">dnaE</name>
    <name evidence="8" type="ORF">H9702_09460</name>
</gene>
<dbReference type="PANTHER" id="PTHR32294:SF0">
    <property type="entry name" value="DNA POLYMERASE III SUBUNIT ALPHA"/>
    <property type="match status" value="1"/>
</dbReference>